<comment type="caution">
    <text evidence="2">The sequence shown here is derived from an EMBL/GenBank/DDBJ whole genome shotgun (WGS) entry which is preliminary data.</text>
</comment>
<sequence>MTNKRQRETRGQYPAAVRAVQRSVHQRRTGRKGGSLGGIRSLT</sequence>
<protein>
    <submittedName>
        <fullName evidence="2">Uncharacterized protein</fullName>
    </submittedName>
</protein>
<evidence type="ECO:0000256" key="1">
    <source>
        <dbReference type="SAM" id="MobiDB-lite"/>
    </source>
</evidence>
<proteinExistence type="predicted"/>
<dbReference type="EMBL" id="JBHUKQ010000015">
    <property type="protein sequence ID" value="MFD2484508.1"/>
    <property type="molecule type" value="Genomic_DNA"/>
</dbReference>
<evidence type="ECO:0000313" key="3">
    <source>
        <dbReference type="Proteomes" id="UP001597542"/>
    </source>
</evidence>
<dbReference type="Proteomes" id="UP001597542">
    <property type="component" value="Unassembled WGS sequence"/>
</dbReference>
<keyword evidence="3" id="KW-1185">Reference proteome</keyword>
<organism evidence="2 3">
    <name type="scientific">Amycolatopsis albidoflavus</name>
    <dbReference type="NCBI Taxonomy" id="102226"/>
    <lineage>
        <taxon>Bacteria</taxon>
        <taxon>Bacillati</taxon>
        <taxon>Actinomycetota</taxon>
        <taxon>Actinomycetes</taxon>
        <taxon>Pseudonocardiales</taxon>
        <taxon>Pseudonocardiaceae</taxon>
        <taxon>Amycolatopsis</taxon>
    </lineage>
</organism>
<dbReference type="RefSeq" id="WP_344275310.1">
    <property type="nucleotide sequence ID" value="NZ_BAAAHV010000012.1"/>
</dbReference>
<gene>
    <name evidence="2" type="ORF">ACFSUT_29835</name>
</gene>
<reference evidence="3" key="1">
    <citation type="journal article" date="2019" name="Int. J. Syst. Evol. Microbiol.">
        <title>The Global Catalogue of Microorganisms (GCM) 10K type strain sequencing project: providing services to taxonomists for standard genome sequencing and annotation.</title>
        <authorList>
            <consortium name="The Broad Institute Genomics Platform"/>
            <consortium name="The Broad Institute Genome Sequencing Center for Infectious Disease"/>
            <person name="Wu L."/>
            <person name="Ma J."/>
        </authorList>
    </citation>
    <scope>NUCLEOTIDE SEQUENCE [LARGE SCALE GENOMIC DNA]</scope>
    <source>
        <strain evidence="3">CGMCC 4.7638</strain>
    </source>
</reference>
<name>A0ABW5I706_9PSEU</name>
<accession>A0ABW5I706</accession>
<feature type="region of interest" description="Disordered" evidence="1">
    <location>
        <begin position="1"/>
        <end position="43"/>
    </location>
</feature>
<feature type="compositionally biased region" description="Basic and acidic residues" evidence="1">
    <location>
        <begin position="1"/>
        <end position="10"/>
    </location>
</feature>
<evidence type="ECO:0000313" key="2">
    <source>
        <dbReference type="EMBL" id="MFD2484508.1"/>
    </source>
</evidence>